<sequence length="382" mass="42923">MADLAIIWLQLILLFVRYPRKNGLCAIFVLYSMCFIPAFALPDNYYASLQFSKLEKQHVKSRSTQLGKPDVEASGDVQIFHGSFSTVGGIKEVEGKIHWVAGECGQDDERGFARLPRDWVGVFHYKGWVDPKEDNATADCPHVLDRVKKALVFGASAIIILTLNPHIIKELDMAQLLSQPVVVVEESSNITAILTLLLSKAKLVAKVVKAAMKPDALQIPKLTMWSTCGRTSGKSYGYYDGVVCLGQGGARRDGKVDPGVFWNSYYLIVFLLMLSFVVKARMRNGEWGPADQELEASLRQLAYRALAMMQTHKYRALMDRGQDTCAICLDQFFPKQKLRVLPCQHQFHTKCVDPWLVNNRTCPLCKLNIIDQLDSDDESDED</sequence>
<dbReference type="Gene3D" id="3.30.40.10">
    <property type="entry name" value="Zinc/RING finger domain, C3HC4 (zinc finger)"/>
    <property type="match status" value="1"/>
</dbReference>
<dbReference type="GO" id="GO:0016020">
    <property type="term" value="C:membrane"/>
    <property type="evidence" value="ECO:0007669"/>
    <property type="project" value="UniProtKB-SubCell"/>
</dbReference>
<evidence type="ECO:0000313" key="11">
    <source>
        <dbReference type="EMBL" id="KAK7088169.1"/>
    </source>
</evidence>
<dbReference type="Gene3D" id="3.50.30.30">
    <property type="match status" value="1"/>
</dbReference>
<keyword evidence="3" id="KW-0479">Metal-binding</keyword>
<dbReference type="SMART" id="SM00184">
    <property type="entry name" value="RING"/>
    <property type="match status" value="1"/>
</dbReference>
<feature type="transmembrane region" description="Helical" evidence="9">
    <location>
        <begin position="29"/>
        <end position="47"/>
    </location>
</feature>
<dbReference type="EMBL" id="JBAMIC010004070">
    <property type="protein sequence ID" value="KAK7088169.1"/>
    <property type="molecule type" value="Genomic_DNA"/>
</dbReference>
<evidence type="ECO:0000256" key="3">
    <source>
        <dbReference type="ARBA" id="ARBA00022723"/>
    </source>
</evidence>
<name>A0AAN9AJX4_9CAEN</name>
<evidence type="ECO:0000256" key="2">
    <source>
        <dbReference type="ARBA" id="ARBA00022692"/>
    </source>
</evidence>
<keyword evidence="2 9" id="KW-0812">Transmembrane</keyword>
<evidence type="ECO:0000313" key="12">
    <source>
        <dbReference type="Proteomes" id="UP001374579"/>
    </source>
</evidence>
<evidence type="ECO:0000256" key="9">
    <source>
        <dbReference type="SAM" id="Phobius"/>
    </source>
</evidence>
<evidence type="ECO:0000256" key="6">
    <source>
        <dbReference type="ARBA" id="ARBA00022989"/>
    </source>
</evidence>
<keyword evidence="12" id="KW-1185">Reference proteome</keyword>
<feature type="transmembrane region" description="Helical" evidence="9">
    <location>
        <begin position="260"/>
        <end position="278"/>
    </location>
</feature>
<dbReference type="InterPro" id="IPR001841">
    <property type="entry name" value="Znf_RING"/>
</dbReference>
<keyword evidence="4 8" id="KW-0863">Zinc-finger</keyword>
<comment type="subcellular location">
    <subcellularLocation>
        <location evidence="1">Membrane</location>
    </subcellularLocation>
</comment>
<dbReference type="GO" id="GO:0008270">
    <property type="term" value="F:zinc ion binding"/>
    <property type="evidence" value="ECO:0007669"/>
    <property type="project" value="UniProtKB-KW"/>
</dbReference>
<keyword evidence="5" id="KW-0862">Zinc</keyword>
<organism evidence="11 12">
    <name type="scientific">Littorina saxatilis</name>
    <dbReference type="NCBI Taxonomy" id="31220"/>
    <lineage>
        <taxon>Eukaryota</taxon>
        <taxon>Metazoa</taxon>
        <taxon>Spiralia</taxon>
        <taxon>Lophotrochozoa</taxon>
        <taxon>Mollusca</taxon>
        <taxon>Gastropoda</taxon>
        <taxon>Caenogastropoda</taxon>
        <taxon>Littorinimorpha</taxon>
        <taxon>Littorinoidea</taxon>
        <taxon>Littorinidae</taxon>
        <taxon>Littorina</taxon>
    </lineage>
</organism>
<comment type="caution">
    <text evidence="11">The sequence shown here is derived from an EMBL/GenBank/DDBJ whole genome shotgun (WGS) entry which is preliminary data.</text>
</comment>
<reference evidence="11 12" key="1">
    <citation type="submission" date="2024-02" db="EMBL/GenBank/DDBJ databases">
        <title>Chromosome-scale genome assembly of the rough periwinkle Littorina saxatilis.</title>
        <authorList>
            <person name="De Jode A."/>
            <person name="Faria R."/>
            <person name="Formenti G."/>
            <person name="Sims Y."/>
            <person name="Smith T.P."/>
            <person name="Tracey A."/>
            <person name="Wood J.M.D."/>
            <person name="Zagrodzka Z.B."/>
            <person name="Johannesson K."/>
            <person name="Butlin R.K."/>
            <person name="Leder E.H."/>
        </authorList>
    </citation>
    <scope>NUCLEOTIDE SEQUENCE [LARGE SCALE GENOMIC DNA]</scope>
    <source>
        <strain evidence="11">Snail1</strain>
        <tissue evidence="11">Muscle</tissue>
    </source>
</reference>
<evidence type="ECO:0000256" key="5">
    <source>
        <dbReference type="ARBA" id="ARBA00022833"/>
    </source>
</evidence>
<keyword evidence="6 9" id="KW-1133">Transmembrane helix</keyword>
<evidence type="ECO:0000256" key="8">
    <source>
        <dbReference type="PROSITE-ProRule" id="PRU00175"/>
    </source>
</evidence>
<accession>A0AAN9AJX4</accession>
<feature type="domain" description="RING-type" evidence="10">
    <location>
        <begin position="325"/>
        <end position="366"/>
    </location>
</feature>
<protein>
    <recommendedName>
        <fullName evidence="10">RING-type domain-containing protein</fullName>
    </recommendedName>
</protein>
<dbReference type="PANTHER" id="PTHR16200">
    <property type="entry name" value="RING ZINC FINGER"/>
    <property type="match status" value="1"/>
</dbReference>
<dbReference type="AlphaFoldDB" id="A0AAN9AJX4"/>
<dbReference type="InterPro" id="IPR051073">
    <property type="entry name" value="ZNRF3_Arkadia_E3_ligases"/>
</dbReference>
<dbReference type="PROSITE" id="PS50089">
    <property type="entry name" value="ZF_RING_2"/>
    <property type="match status" value="1"/>
</dbReference>
<keyword evidence="7 9" id="KW-0472">Membrane</keyword>
<evidence type="ECO:0000256" key="1">
    <source>
        <dbReference type="ARBA" id="ARBA00004370"/>
    </source>
</evidence>
<dbReference type="FunFam" id="3.30.40.10:FF:000009">
    <property type="entry name" value="E3 ubiquitin-protein ligase RNF130"/>
    <property type="match status" value="1"/>
</dbReference>
<dbReference type="SUPFAM" id="SSF57850">
    <property type="entry name" value="RING/U-box"/>
    <property type="match status" value="1"/>
</dbReference>
<dbReference type="InterPro" id="IPR013083">
    <property type="entry name" value="Znf_RING/FYVE/PHD"/>
</dbReference>
<evidence type="ECO:0000256" key="7">
    <source>
        <dbReference type="ARBA" id="ARBA00023136"/>
    </source>
</evidence>
<dbReference type="Proteomes" id="UP001374579">
    <property type="component" value="Unassembled WGS sequence"/>
</dbReference>
<proteinExistence type="predicted"/>
<evidence type="ECO:0000256" key="4">
    <source>
        <dbReference type="ARBA" id="ARBA00022771"/>
    </source>
</evidence>
<evidence type="ECO:0000259" key="10">
    <source>
        <dbReference type="PROSITE" id="PS50089"/>
    </source>
</evidence>
<dbReference type="Pfam" id="PF13639">
    <property type="entry name" value="zf-RING_2"/>
    <property type="match status" value="1"/>
</dbReference>
<gene>
    <name evidence="11" type="ORF">V1264_022115</name>
</gene>